<feature type="signal peptide" evidence="1">
    <location>
        <begin position="1"/>
        <end position="21"/>
    </location>
</feature>
<dbReference type="EMBL" id="SLWA01000002">
    <property type="protein sequence ID" value="TCN59394.1"/>
    <property type="molecule type" value="Genomic_DNA"/>
</dbReference>
<keyword evidence="4" id="KW-1185">Reference proteome</keyword>
<dbReference type="AlphaFoldDB" id="A0A4Y7UEC1"/>
<dbReference type="Proteomes" id="UP000298340">
    <property type="component" value="Unassembled WGS sequence"/>
</dbReference>
<dbReference type="Proteomes" id="UP000295270">
    <property type="component" value="Unassembled WGS sequence"/>
</dbReference>
<evidence type="ECO:0000313" key="4">
    <source>
        <dbReference type="Proteomes" id="UP000295270"/>
    </source>
</evidence>
<reference evidence="2 4" key="1">
    <citation type="journal article" date="2015" name="Stand. Genomic Sci.">
        <title>Genomic Encyclopedia of Bacterial and Archaeal Type Strains, Phase III: the genomes of soil and plant-associated and newly described type strains.</title>
        <authorList>
            <person name="Whitman W.B."/>
            <person name="Woyke T."/>
            <person name="Klenk H.P."/>
            <person name="Zhou Y."/>
            <person name="Lilburn T.G."/>
            <person name="Beck B.J."/>
            <person name="De Vos P."/>
            <person name="Vandamme P."/>
            <person name="Eisen J.A."/>
            <person name="Garrity G."/>
            <person name="Hugenholtz P."/>
            <person name="Kyrpides N.C."/>
        </authorList>
    </citation>
    <scope>NUCLEOTIDE SEQUENCE [LARGE SCALE GENOMIC DNA]</scope>
    <source>
        <strain evidence="2 4">P5626</strain>
    </source>
</reference>
<gene>
    <name evidence="3" type="ORF">D0809_05740</name>
    <name evidence="2" type="ORF">EV142_1029</name>
</gene>
<evidence type="ECO:0000313" key="5">
    <source>
        <dbReference type="Proteomes" id="UP000298340"/>
    </source>
</evidence>
<evidence type="ECO:0000256" key="1">
    <source>
        <dbReference type="SAM" id="SignalP"/>
    </source>
</evidence>
<dbReference type="OrthoDB" id="1319818at2"/>
<accession>A0A4Y7UEC1</accession>
<organism evidence="3 5">
    <name type="scientific">Flavobacterium circumlabens</name>
    <dbReference type="NCBI Taxonomy" id="2133765"/>
    <lineage>
        <taxon>Bacteria</taxon>
        <taxon>Pseudomonadati</taxon>
        <taxon>Bacteroidota</taxon>
        <taxon>Flavobacteriia</taxon>
        <taxon>Flavobacteriales</taxon>
        <taxon>Flavobacteriaceae</taxon>
        <taxon>Flavobacterium</taxon>
    </lineage>
</organism>
<dbReference type="RefSeq" id="WP_132033223.1">
    <property type="nucleotide sequence ID" value="NZ_QWDN01000002.1"/>
</dbReference>
<name>A0A4Y7UEC1_9FLAO</name>
<comment type="caution">
    <text evidence="3">The sequence shown here is derived from an EMBL/GenBank/DDBJ whole genome shotgun (WGS) entry which is preliminary data.</text>
</comment>
<evidence type="ECO:0000313" key="2">
    <source>
        <dbReference type="EMBL" id="TCN59394.1"/>
    </source>
</evidence>
<feature type="chain" id="PRO_5043204931" description="RHS repeat protein" evidence="1">
    <location>
        <begin position="22"/>
        <end position="268"/>
    </location>
</feature>
<reference evidence="2" key="3">
    <citation type="submission" date="2019-03" db="EMBL/GenBank/DDBJ databases">
        <authorList>
            <person name="Whitman W."/>
            <person name="Huntemann M."/>
            <person name="Clum A."/>
            <person name="Pillay M."/>
            <person name="Palaniappan K."/>
            <person name="Varghese N."/>
            <person name="Mikhailova N."/>
            <person name="Stamatis D."/>
            <person name="Reddy T."/>
            <person name="Daum C."/>
            <person name="Shapiro N."/>
            <person name="Ivanova N."/>
            <person name="Kyrpides N."/>
            <person name="Woyke T."/>
        </authorList>
    </citation>
    <scope>NUCLEOTIDE SEQUENCE</scope>
    <source>
        <strain evidence="2">P5626</strain>
    </source>
</reference>
<sequence length="268" mass="30336">MKKITLGILLIALPLFFPSCSSEENATITTPEAADPRLPNQTEFKPAIQLVPKKSTAKTTGKLAETKPQHLVKELVSDIYKDDSGNDVEENFRERRYSYDTKGRLHSIDKYIDNELIGNISKFDFNDADKVINTYYSDIVAVINNDGFISKVTAPNGTVTAIFYDEIGRDIKEVENGFYTQRLNQLQPDGNYLQVVVTNPQSATYLYSYVDNKVFVTIVTLQKNYSKRVVIDGALSYIVKDREVQTTYELTVDYTKAGIYSSEPIFRC</sequence>
<keyword evidence="1" id="KW-0732">Signal</keyword>
<protein>
    <recommendedName>
        <fullName evidence="6">RHS repeat protein</fullName>
    </recommendedName>
</protein>
<proteinExistence type="predicted"/>
<evidence type="ECO:0000313" key="3">
    <source>
        <dbReference type="EMBL" id="TEB44704.1"/>
    </source>
</evidence>
<reference evidence="3 5" key="2">
    <citation type="journal article" date="2018" name="Syst. Appl. Microbiol.">
        <title>Flavobacterium circumlabens sp. nov. and Flavobacterium cupreum sp. nov., two psychrotrophic species isolated from Antarctic environmental samples.</title>
        <authorList>
            <person name="Kralova S."/>
            <person name="Busse H.J."/>
            <person name="Svec P."/>
            <person name="Maslanova I."/>
            <person name="Stankova E."/>
            <person name="Bartak M."/>
            <person name="Sedlacek I."/>
        </authorList>
    </citation>
    <scope>NUCLEOTIDE SEQUENCE [LARGE SCALE GENOMIC DNA]</scope>
    <source>
        <strain evidence="3 5">CCM 8828</strain>
    </source>
</reference>
<evidence type="ECO:0008006" key="6">
    <source>
        <dbReference type="Google" id="ProtNLM"/>
    </source>
</evidence>
<dbReference type="EMBL" id="QWDN01000002">
    <property type="protein sequence ID" value="TEB44704.1"/>
    <property type="molecule type" value="Genomic_DNA"/>
</dbReference>